<reference evidence="14 15" key="1">
    <citation type="submission" date="2016-04" db="EMBL/GenBank/DDBJ databases">
        <title>Chloroflexus islandicus sp. nov., a thermophilic filamentous anoxygenic phototrophic bacterium from geyser Strokkur (Iceland).</title>
        <authorList>
            <person name="Gaisin V.A."/>
            <person name="Kalashnikov A.M."/>
            <person name="Sukhacheva M.V."/>
            <person name="Grouzdev D.S."/>
            <person name="Ivanov T.M."/>
            <person name="Kuznetsov B."/>
            <person name="Gorlenko V.M."/>
        </authorList>
    </citation>
    <scope>NUCLEOTIDE SEQUENCE [LARGE SCALE GENOMIC DNA]</scope>
    <source>
        <strain evidence="15">isl-2</strain>
    </source>
</reference>
<dbReference type="SUPFAM" id="SSF53448">
    <property type="entry name" value="Nucleotide-diphospho-sugar transferases"/>
    <property type="match status" value="1"/>
</dbReference>
<comment type="catalytic activity">
    <reaction evidence="12">
        <text>a di-trans,poly-cis-dolichyl phosphate + UDP-alpha-D-glucose = a di-trans,poly-cis-dolichyl beta-D-glucosyl phosphate + UDP</text>
        <dbReference type="Rhea" id="RHEA:15401"/>
        <dbReference type="Rhea" id="RHEA-COMP:19498"/>
        <dbReference type="Rhea" id="RHEA-COMP:19502"/>
        <dbReference type="ChEBI" id="CHEBI:57525"/>
        <dbReference type="ChEBI" id="CHEBI:57683"/>
        <dbReference type="ChEBI" id="CHEBI:58223"/>
        <dbReference type="ChEBI" id="CHEBI:58885"/>
        <dbReference type="EC" id="2.4.1.117"/>
    </reaction>
    <physiologicalReaction direction="left-to-right" evidence="12">
        <dbReference type="Rhea" id="RHEA:15402"/>
    </physiologicalReaction>
</comment>
<evidence type="ECO:0000256" key="1">
    <source>
        <dbReference type="ARBA" id="ARBA00004389"/>
    </source>
</evidence>
<evidence type="ECO:0000256" key="10">
    <source>
        <dbReference type="ARBA" id="ARBA00022989"/>
    </source>
</evidence>
<comment type="pathway">
    <text evidence="2">Protein modification; protein glycosylation.</text>
</comment>
<dbReference type="PANTHER" id="PTHR10859:SF91">
    <property type="entry name" value="DOLICHYL-PHOSPHATE BETA-GLUCOSYLTRANSFERASE"/>
    <property type="match status" value="1"/>
</dbReference>
<dbReference type="InterPro" id="IPR035518">
    <property type="entry name" value="DPG_synthase"/>
</dbReference>
<evidence type="ECO:0000259" key="13">
    <source>
        <dbReference type="Pfam" id="PF00535"/>
    </source>
</evidence>
<keyword evidence="15" id="KW-1185">Reference proteome</keyword>
<keyword evidence="11" id="KW-0472">Membrane</keyword>
<dbReference type="PANTHER" id="PTHR10859">
    <property type="entry name" value="GLYCOSYL TRANSFERASE"/>
    <property type="match status" value="1"/>
</dbReference>
<dbReference type="Gene3D" id="3.90.550.10">
    <property type="entry name" value="Spore Coat Polysaccharide Biosynthesis Protein SpsA, Chain A"/>
    <property type="match status" value="1"/>
</dbReference>
<evidence type="ECO:0000256" key="8">
    <source>
        <dbReference type="ARBA" id="ARBA00022824"/>
    </source>
</evidence>
<comment type="caution">
    <text evidence="14">The sequence shown here is derived from an EMBL/GenBank/DDBJ whole genome shotgun (WGS) entry which is preliminary data.</text>
</comment>
<keyword evidence="10" id="KW-1133">Transmembrane helix</keyword>
<dbReference type="RefSeq" id="WP_066782744.1">
    <property type="nucleotide sequence ID" value="NZ_LWQS01000030.1"/>
</dbReference>
<comment type="subcellular location">
    <subcellularLocation>
        <location evidence="1">Endoplasmic reticulum membrane</location>
        <topology evidence="1">Single-pass membrane protein</topology>
    </subcellularLocation>
</comment>
<keyword evidence="6 14" id="KW-0808">Transferase</keyword>
<evidence type="ECO:0000256" key="7">
    <source>
        <dbReference type="ARBA" id="ARBA00022692"/>
    </source>
</evidence>
<evidence type="ECO:0000256" key="4">
    <source>
        <dbReference type="ARBA" id="ARBA00012583"/>
    </source>
</evidence>
<keyword evidence="8" id="KW-0256">Endoplasmic reticulum</keyword>
<dbReference type="Pfam" id="PF00535">
    <property type="entry name" value="Glycos_transf_2"/>
    <property type="match status" value="1"/>
</dbReference>
<evidence type="ECO:0000256" key="5">
    <source>
        <dbReference type="ARBA" id="ARBA00022676"/>
    </source>
</evidence>
<evidence type="ECO:0000313" key="15">
    <source>
        <dbReference type="Proteomes" id="UP000078287"/>
    </source>
</evidence>
<evidence type="ECO:0000256" key="2">
    <source>
        <dbReference type="ARBA" id="ARBA00004922"/>
    </source>
</evidence>
<dbReference type="GO" id="GO:0004581">
    <property type="term" value="F:dolichyl-phosphate beta-glucosyltransferase activity"/>
    <property type="evidence" value="ECO:0007669"/>
    <property type="project" value="UniProtKB-EC"/>
</dbReference>
<organism evidence="14 15">
    <name type="scientific">Chloroflexus islandicus</name>
    <dbReference type="NCBI Taxonomy" id="1707952"/>
    <lineage>
        <taxon>Bacteria</taxon>
        <taxon>Bacillati</taxon>
        <taxon>Chloroflexota</taxon>
        <taxon>Chloroflexia</taxon>
        <taxon>Chloroflexales</taxon>
        <taxon>Chloroflexineae</taxon>
        <taxon>Chloroflexaceae</taxon>
        <taxon>Chloroflexus</taxon>
    </lineage>
</organism>
<dbReference type="EMBL" id="LWQS01000030">
    <property type="protein sequence ID" value="OAN48580.1"/>
    <property type="molecule type" value="Genomic_DNA"/>
</dbReference>
<evidence type="ECO:0000256" key="12">
    <source>
        <dbReference type="ARBA" id="ARBA00045097"/>
    </source>
</evidence>
<protein>
    <recommendedName>
        <fullName evidence="4">dolichyl-phosphate beta-glucosyltransferase</fullName>
        <ecNumber evidence="4">2.4.1.117</ecNumber>
    </recommendedName>
</protein>
<accession>A0A178MIV2</accession>
<sequence>MAAPPFLSVVIPAYNEIRRLPTTLAAISAYLARQSFPAEILVVDDGSTDGTAGLAASYAGVHVLRCEHRGKGFAVRAGALAARGEYVLLCDADLATPIEEWEKLWPYFSAGFDVVIGSREGIGAQRYDEPFHRHLMGRIFNLLVQMIALPGINDTQCGFKALRLSVAHDLFRRVRIYGDDAPMVQGAAVTAYDVELLFLARQRGYRIAEVPVLWHYGTETKVDPVRDSWRNLRDVLRVRFNAWRGAYQDSPLQPADSSLSTERGRTL</sequence>
<dbReference type="STRING" id="1707952.A6A03_07335"/>
<keyword evidence="5" id="KW-0328">Glycosyltransferase</keyword>
<dbReference type="EC" id="2.4.1.117" evidence="4"/>
<evidence type="ECO:0000256" key="3">
    <source>
        <dbReference type="ARBA" id="ARBA00006739"/>
    </source>
</evidence>
<dbReference type="AlphaFoldDB" id="A0A178MIV2"/>
<evidence type="ECO:0000313" key="14">
    <source>
        <dbReference type="EMBL" id="OAN48580.1"/>
    </source>
</evidence>
<dbReference type="GO" id="GO:0006487">
    <property type="term" value="P:protein N-linked glycosylation"/>
    <property type="evidence" value="ECO:0007669"/>
    <property type="project" value="TreeGrafter"/>
</dbReference>
<keyword evidence="9" id="KW-0735">Signal-anchor</keyword>
<dbReference type="OrthoDB" id="9810303at2"/>
<comment type="similarity">
    <text evidence="3">Belongs to the glycosyltransferase 2 family.</text>
</comment>
<proteinExistence type="inferred from homology"/>
<dbReference type="Proteomes" id="UP000078287">
    <property type="component" value="Unassembled WGS sequence"/>
</dbReference>
<name>A0A178MIV2_9CHLR</name>
<dbReference type="InterPro" id="IPR029044">
    <property type="entry name" value="Nucleotide-diphossugar_trans"/>
</dbReference>
<keyword evidence="7" id="KW-0812">Transmembrane</keyword>
<gene>
    <name evidence="14" type="ORF">A6A03_07335</name>
</gene>
<evidence type="ECO:0000256" key="11">
    <source>
        <dbReference type="ARBA" id="ARBA00023136"/>
    </source>
</evidence>
<evidence type="ECO:0000256" key="9">
    <source>
        <dbReference type="ARBA" id="ARBA00022968"/>
    </source>
</evidence>
<feature type="domain" description="Glycosyltransferase 2-like" evidence="13">
    <location>
        <begin position="8"/>
        <end position="171"/>
    </location>
</feature>
<dbReference type="CDD" id="cd04188">
    <property type="entry name" value="DPG_synthase"/>
    <property type="match status" value="1"/>
</dbReference>
<evidence type="ECO:0000256" key="6">
    <source>
        <dbReference type="ARBA" id="ARBA00022679"/>
    </source>
</evidence>
<dbReference type="InterPro" id="IPR001173">
    <property type="entry name" value="Glyco_trans_2-like"/>
</dbReference>